<keyword evidence="6 7" id="KW-0413">Isomerase</keyword>
<comment type="function">
    <text evidence="2 7">Catalyzes the reversible isomerization between hydroxypyruvate and 2-hydroxy-3-oxopropanoate (also termed tartronate semialdehyde).</text>
</comment>
<evidence type="ECO:0000256" key="1">
    <source>
        <dbReference type="ARBA" id="ARBA00000476"/>
    </source>
</evidence>
<evidence type="ECO:0000256" key="7">
    <source>
        <dbReference type="PIRNR" id="PIRNR006241"/>
    </source>
</evidence>
<keyword evidence="9" id="KW-1185">Reference proteome</keyword>
<protein>
    <recommendedName>
        <fullName evidence="5 7">Putative hydroxypyruvate isomerase</fullName>
        <ecNumber evidence="4 7">5.3.1.22</ecNumber>
    </recommendedName>
</protein>
<comment type="catalytic activity">
    <reaction evidence="1 7">
        <text>3-hydroxypyruvate = 2-hydroxy-3-oxopropanoate</text>
        <dbReference type="Rhea" id="RHEA:11952"/>
        <dbReference type="ChEBI" id="CHEBI:17180"/>
        <dbReference type="ChEBI" id="CHEBI:57978"/>
        <dbReference type="EC" id="5.3.1.22"/>
    </reaction>
</comment>
<proteinExistence type="inferred from homology"/>
<dbReference type="GeneID" id="106806027"/>
<dbReference type="PANTHER" id="PTHR43489">
    <property type="entry name" value="ISOMERASE"/>
    <property type="match status" value="1"/>
</dbReference>
<dbReference type="Pfam" id="PF01261">
    <property type="entry name" value="AP_endonuc_2"/>
    <property type="match status" value="1"/>
</dbReference>
<accession>A0ABM1DTS5</accession>
<dbReference type="Proteomes" id="UP000695022">
    <property type="component" value="Unplaced"/>
</dbReference>
<reference evidence="10" key="1">
    <citation type="submission" date="2025-08" db="UniProtKB">
        <authorList>
            <consortium name="RefSeq"/>
        </authorList>
    </citation>
    <scope>IDENTIFICATION</scope>
</reference>
<name>A0ABM1DTS5_PRICU</name>
<evidence type="ECO:0000256" key="4">
    <source>
        <dbReference type="ARBA" id="ARBA00012570"/>
    </source>
</evidence>
<sequence>MELKFAANLAWLFKDAGSICARYAAAQVAGFSGVEFPLWPGINQSSLAELVEAKQKSGLEQVLVNALPGDQPGDQGIAALPTRQKDFRRSIEATIHYAKALNCNRVHVMAGVCPPTMDRVQVELTYIENISWAARRLQEEGMQTLIEPINNRSLPDYFLNSYEKAVDYIEKIKNPNLKLQLDTFHLQIIAGDLTSNIKWLLPYVGHIQIAQVPARHEPDSSGEINYSYVFQLLQELQYSGWIGCEYQPSGGTIDGLRWLKDMAPTT</sequence>
<evidence type="ECO:0000256" key="6">
    <source>
        <dbReference type="ARBA" id="ARBA00023235"/>
    </source>
</evidence>
<gene>
    <name evidence="10" type="primary">LOC106806027</name>
</gene>
<dbReference type="Gene3D" id="3.20.20.150">
    <property type="entry name" value="Divalent-metal-dependent TIM barrel enzymes"/>
    <property type="match status" value="1"/>
</dbReference>
<evidence type="ECO:0000313" key="10">
    <source>
        <dbReference type="RefSeq" id="XP_014663346.1"/>
    </source>
</evidence>
<evidence type="ECO:0000256" key="3">
    <source>
        <dbReference type="ARBA" id="ARBA00005962"/>
    </source>
</evidence>
<evidence type="ECO:0000313" key="9">
    <source>
        <dbReference type="Proteomes" id="UP000695022"/>
    </source>
</evidence>
<dbReference type="InterPro" id="IPR013022">
    <property type="entry name" value="Xyl_isomerase-like_TIM-brl"/>
</dbReference>
<dbReference type="GO" id="GO:0016853">
    <property type="term" value="F:isomerase activity"/>
    <property type="evidence" value="ECO:0007669"/>
    <property type="project" value="UniProtKB-KW"/>
</dbReference>
<dbReference type="EC" id="5.3.1.22" evidence="4 7"/>
<comment type="similarity">
    <text evidence="3 7">Belongs to the hyi family.</text>
</comment>
<dbReference type="RefSeq" id="XP_014663346.1">
    <property type="nucleotide sequence ID" value="XM_014807860.1"/>
</dbReference>
<organism evidence="9 10">
    <name type="scientific">Priapulus caudatus</name>
    <name type="common">Priapulid worm</name>
    <dbReference type="NCBI Taxonomy" id="37621"/>
    <lineage>
        <taxon>Eukaryota</taxon>
        <taxon>Metazoa</taxon>
        <taxon>Ecdysozoa</taxon>
        <taxon>Scalidophora</taxon>
        <taxon>Priapulida</taxon>
        <taxon>Priapulimorpha</taxon>
        <taxon>Priapulimorphida</taxon>
        <taxon>Priapulidae</taxon>
        <taxon>Priapulus</taxon>
    </lineage>
</organism>
<dbReference type="SUPFAM" id="SSF51658">
    <property type="entry name" value="Xylose isomerase-like"/>
    <property type="match status" value="1"/>
</dbReference>
<dbReference type="PANTHER" id="PTHR43489:SF6">
    <property type="entry name" value="HYDROXYPYRUVATE ISOMERASE-RELATED"/>
    <property type="match status" value="1"/>
</dbReference>
<dbReference type="InterPro" id="IPR050417">
    <property type="entry name" value="Sugar_Epim/Isomerase"/>
</dbReference>
<evidence type="ECO:0000256" key="5">
    <source>
        <dbReference type="ARBA" id="ARBA00017985"/>
    </source>
</evidence>
<evidence type="ECO:0000256" key="2">
    <source>
        <dbReference type="ARBA" id="ARBA00002968"/>
    </source>
</evidence>
<dbReference type="InterPro" id="IPR026040">
    <property type="entry name" value="HyI-like"/>
</dbReference>
<feature type="domain" description="Xylose isomerase-like TIM barrel" evidence="8">
    <location>
        <begin position="24"/>
        <end position="261"/>
    </location>
</feature>
<evidence type="ECO:0000259" key="8">
    <source>
        <dbReference type="Pfam" id="PF01261"/>
    </source>
</evidence>
<dbReference type="InterPro" id="IPR036237">
    <property type="entry name" value="Xyl_isomerase-like_sf"/>
</dbReference>
<dbReference type="PIRSF" id="PIRSF006241">
    <property type="entry name" value="HyI"/>
    <property type="match status" value="1"/>
</dbReference>